<dbReference type="InterPro" id="IPR013783">
    <property type="entry name" value="Ig-like_fold"/>
</dbReference>
<accession>A0ABQ6K038</accession>
<keyword evidence="1" id="KW-0326">Glycosidase</keyword>
<keyword evidence="2" id="KW-0624">Polysaccharide degradation</keyword>
<name>A0ABQ6K038_9MICO</name>
<sequence length="310" mass="32174">MDFEPGQAKELDLVKLTNYPYPDVNELAYTVLDPKPADFRVTLNGQRLTVKADDDVPTGKSETVSIGVRDAVNDGQSGLITLQVVPSTRPLAQPVPDRAVARRGSTTTVDVLANDEANNPFPETPLRVVDIRGLDGASLPAGVTITPNSTRSRLAVNVDASAEPGDATLQYEVADATGDPSREVWGTVTISVQDVPDPVSDVRVTEFGDRLLKIGWTPGVFNNSPITGYVVTLSDPSTGAVDSTTNCTTTVGCAVTTPGNGPANAVTISVVAVNAIGPSTAKTMAGSIWSDIIPPPPDNPGAKPSTAACG</sequence>
<keyword evidence="1" id="KW-0378">Hydrolase</keyword>
<dbReference type="Proteomes" id="UP001157034">
    <property type="component" value="Unassembled WGS sequence"/>
</dbReference>
<keyword evidence="2" id="KW-0119">Carbohydrate metabolism</keyword>
<dbReference type="InterPro" id="IPR036116">
    <property type="entry name" value="FN3_sf"/>
</dbReference>
<evidence type="ECO:0000256" key="3">
    <source>
        <dbReference type="SAM" id="MobiDB-lite"/>
    </source>
</evidence>
<dbReference type="Gene3D" id="2.60.40.10">
    <property type="entry name" value="Immunoglobulins"/>
    <property type="match status" value="1"/>
</dbReference>
<dbReference type="CDD" id="cd00063">
    <property type="entry name" value="FN3"/>
    <property type="match status" value="1"/>
</dbReference>
<dbReference type="PROSITE" id="PS50853">
    <property type="entry name" value="FN3"/>
    <property type="match status" value="1"/>
</dbReference>
<comment type="caution">
    <text evidence="5">The sequence shown here is derived from an EMBL/GenBank/DDBJ whole genome shotgun (WGS) entry which is preliminary data.</text>
</comment>
<evidence type="ECO:0000259" key="4">
    <source>
        <dbReference type="PROSITE" id="PS50853"/>
    </source>
</evidence>
<organism evidence="5 6">
    <name type="scientific">Pseudolysinimonas kribbensis</name>
    <dbReference type="NCBI Taxonomy" id="433641"/>
    <lineage>
        <taxon>Bacteria</taxon>
        <taxon>Bacillati</taxon>
        <taxon>Actinomycetota</taxon>
        <taxon>Actinomycetes</taxon>
        <taxon>Micrococcales</taxon>
        <taxon>Microbacteriaceae</taxon>
        <taxon>Pseudolysinimonas</taxon>
    </lineage>
</organism>
<proteinExistence type="predicted"/>
<keyword evidence="6" id="KW-1185">Reference proteome</keyword>
<dbReference type="EMBL" id="BSVB01000001">
    <property type="protein sequence ID" value="GMA93659.1"/>
    <property type="molecule type" value="Genomic_DNA"/>
</dbReference>
<feature type="domain" description="Fibronectin type-III" evidence="4">
    <location>
        <begin position="198"/>
        <end position="296"/>
    </location>
</feature>
<evidence type="ECO:0000313" key="6">
    <source>
        <dbReference type="Proteomes" id="UP001157034"/>
    </source>
</evidence>
<evidence type="ECO:0000256" key="2">
    <source>
        <dbReference type="ARBA" id="ARBA00023326"/>
    </source>
</evidence>
<feature type="region of interest" description="Disordered" evidence="3">
    <location>
        <begin position="291"/>
        <end position="310"/>
    </location>
</feature>
<gene>
    <name evidence="5" type="ORF">GCM10025881_04830</name>
</gene>
<dbReference type="InterPro" id="IPR003961">
    <property type="entry name" value="FN3_dom"/>
</dbReference>
<protein>
    <recommendedName>
        <fullName evidence="4">Fibronectin type-III domain-containing protein</fullName>
    </recommendedName>
</protein>
<evidence type="ECO:0000313" key="5">
    <source>
        <dbReference type="EMBL" id="GMA93659.1"/>
    </source>
</evidence>
<dbReference type="SUPFAM" id="SSF49265">
    <property type="entry name" value="Fibronectin type III"/>
    <property type="match status" value="1"/>
</dbReference>
<dbReference type="SMART" id="SM00060">
    <property type="entry name" value="FN3"/>
    <property type="match status" value="1"/>
</dbReference>
<dbReference type="RefSeq" id="WP_284252555.1">
    <property type="nucleotide sequence ID" value="NZ_BSVB01000001.1"/>
</dbReference>
<evidence type="ECO:0000256" key="1">
    <source>
        <dbReference type="ARBA" id="ARBA00023295"/>
    </source>
</evidence>
<reference evidence="6" key="1">
    <citation type="journal article" date="2019" name="Int. J. Syst. Evol. Microbiol.">
        <title>The Global Catalogue of Microorganisms (GCM) 10K type strain sequencing project: providing services to taxonomists for standard genome sequencing and annotation.</title>
        <authorList>
            <consortium name="The Broad Institute Genomics Platform"/>
            <consortium name="The Broad Institute Genome Sequencing Center for Infectious Disease"/>
            <person name="Wu L."/>
            <person name="Ma J."/>
        </authorList>
    </citation>
    <scope>NUCLEOTIDE SEQUENCE [LARGE SCALE GENOMIC DNA]</scope>
    <source>
        <strain evidence="6">NBRC 108894</strain>
    </source>
</reference>